<dbReference type="GO" id="GO:0033202">
    <property type="term" value="C:DNA helicase complex"/>
    <property type="evidence" value="ECO:0007669"/>
    <property type="project" value="TreeGrafter"/>
</dbReference>
<dbReference type="Pfam" id="PF13361">
    <property type="entry name" value="UvrD_C"/>
    <property type="match status" value="1"/>
</dbReference>
<proteinExistence type="inferred from homology"/>
<comment type="cofactor">
    <cofactor evidence="13">
        <name>Mg(2+)</name>
        <dbReference type="ChEBI" id="CHEBI:18420"/>
    </cofactor>
</comment>
<dbReference type="InterPro" id="IPR011604">
    <property type="entry name" value="PDDEXK-like_dom_sf"/>
</dbReference>
<dbReference type="InterPro" id="IPR027417">
    <property type="entry name" value="P-loop_NTPase"/>
</dbReference>
<keyword evidence="19" id="KW-1185">Reference proteome</keyword>
<feature type="domain" description="UvrD-like helicase C-terminal" evidence="17">
    <location>
        <begin position="530"/>
        <end position="872"/>
    </location>
</feature>
<dbReference type="FunFam" id="3.40.50.300:FF:001236">
    <property type="entry name" value="ATP-dependent helicase/nuclease subunit A"/>
    <property type="match status" value="1"/>
</dbReference>
<feature type="region of interest" description="Disordered" evidence="15">
    <location>
        <begin position="1109"/>
        <end position="1135"/>
    </location>
</feature>
<dbReference type="Pfam" id="PF00580">
    <property type="entry name" value="UvrD-helicase"/>
    <property type="match status" value="1"/>
</dbReference>
<evidence type="ECO:0000256" key="11">
    <source>
        <dbReference type="ARBA" id="ARBA00034617"/>
    </source>
</evidence>
<organism evidence="18 19">
    <name type="scientific">Paenibacillus aurantius</name>
    <dbReference type="NCBI Taxonomy" id="2918900"/>
    <lineage>
        <taxon>Bacteria</taxon>
        <taxon>Bacillati</taxon>
        <taxon>Bacillota</taxon>
        <taxon>Bacilli</taxon>
        <taxon>Bacillales</taxon>
        <taxon>Paenibacillaceae</taxon>
        <taxon>Paenibacillus</taxon>
    </lineage>
</organism>
<dbReference type="SUPFAM" id="SSF52540">
    <property type="entry name" value="P-loop containing nucleoside triphosphate hydrolases"/>
    <property type="match status" value="1"/>
</dbReference>
<evidence type="ECO:0000313" key="18">
    <source>
        <dbReference type="EMBL" id="WNQ13448.1"/>
    </source>
</evidence>
<dbReference type="PROSITE" id="PS51198">
    <property type="entry name" value="UVRD_HELICASE_ATP_BIND"/>
    <property type="match status" value="1"/>
</dbReference>
<gene>
    <name evidence="13 18" type="primary">addA</name>
    <name evidence="18" type="ORF">MJA45_10645</name>
</gene>
<evidence type="ECO:0000256" key="1">
    <source>
        <dbReference type="ARBA" id="ARBA00022722"/>
    </source>
</evidence>
<evidence type="ECO:0000256" key="9">
    <source>
        <dbReference type="ARBA" id="ARBA00023204"/>
    </source>
</evidence>
<keyword evidence="6 13" id="KW-0269">Exonuclease</keyword>
<dbReference type="GO" id="GO:0008408">
    <property type="term" value="F:3'-5' exonuclease activity"/>
    <property type="evidence" value="ECO:0007669"/>
    <property type="project" value="UniProtKB-UniRule"/>
</dbReference>
<dbReference type="SUPFAM" id="SSF52980">
    <property type="entry name" value="Restriction endonuclease-like"/>
    <property type="match status" value="1"/>
</dbReference>
<evidence type="ECO:0000313" key="19">
    <source>
        <dbReference type="Proteomes" id="UP001305702"/>
    </source>
</evidence>
<dbReference type="InterPro" id="IPR011335">
    <property type="entry name" value="Restrct_endonuc-II-like"/>
</dbReference>
<evidence type="ECO:0000259" key="17">
    <source>
        <dbReference type="PROSITE" id="PS51217"/>
    </source>
</evidence>
<dbReference type="PANTHER" id="PTHR11070">
    <property type="entry name" value="UVRD / RECB / PCRA DNA HELICASE FAMILY MEMBER"/>
    <property type="match status" value="1"/>
</dbReference>
<sequence>MTSVIPKPADSTWTNEQWDAISLSGENILVAAAAGSGKTAVLVERIIRKLSDETDPMDVDRLLVATFTKAAASEMKQRIREALSAALEKSPDSAHLRSQLALLNKASITTLHSFCLEVIQRHYQVIRLDPGFRIGNETETALMRQELLEELMEENYEQAEEDSPFWRLVDWFSGERSDAALFRLLLQLYDSSRSHPYPEHWLKEMAGLFGRHDEEEVGASGQGYLAWQESLASDVRLELNGMAGLLKEAVRIAEGPGGPAPYLTSLQEELAAIEARRAAARGSWEDMYQAFQDPVFGRLKACKGDEYDKALQDKVKALRDSVKERLGKLQTDLFGRTEEQFRQELEKTAPLMTALVELVLAFGERYQTAKRKKGLVDFADLEHYCLQILTGAESVPGRLVPSEAAAEYREHYLEILLDEYQDTNRVQEAIVELISRDGKGNRFMVGDVKQSIYRFRLAEPGLFLEKYKRFGSDGTGGGRRIDLARNFRSRQEVVDGVNFLFRQIMEEQVGEIRYDPSAELVCGASYPPNELDLSVELLLVDKAGQDEGKGTFSPDEGEESGGADSESADEQSAEKEEQAALLEARLIASRIRSLMGETGPRFLTAGRKGEPSRPLEYRDIVILMRATQQWAGVFMEEFKREGIPVYAELNSGYFAATEVGVILSLLQIIDNPFQDIPLAGVLRSPIVGLTADELARIRAAHKNGSFYEALLAYSEAAASTLQAAAVSEQASLGDRLAGFPGRSDTMAGIVKAFPGSPEPELAAKLSVFLDRLSRWREEARQAPVSDLIGQLYRETGYFDFTGGLPGGSQRQANLRALYDRARQYEATSFRGLFRFLRFIERMRDGGGDLGTARALGEQENVVRIMTIHKSKGLEFPVVFVAGTGKMFNRQDLNGGFLLHKDLGFGPRFVDTELRVSYPTLPSLAIRRRMKMELLAEEMRVLYVALTRAREKLYLTGTVKSLESQAANWARMLGHKELVLPDYELAQAKCYLDWIGPALIRHRDASLLRKAAGEPEGFPAGMAEEPSRWSVTVVPAWKLSAVTELADGTTGQENSVKLEAVTLLLPVTGLSGRWKGEIDRRLSWEYPYAQASRLFSKTSVSELKRLSEQREAVLSGDDDPPGTAGSLPGTGRPVVPAFRRPKFMEEKKLTAAERGTVYHAVMQLLPLKPGLSRDDIEAAVQDMVTRRLLLPEQAQAIDPGVIAAFFATEAGTRLLGARQVHRELPFNYRMEAGELHPDEDERIRRESVMIQGIIDCLFEDEEGLVLLDYKTDALRQGEGSRAERYRTQISLYARAVEDIWKRPLSRKYLYFFDGAELVTLD</sequence>
<comment type="similarity">
    <text evidence="13">Belongs to the helicase family. AddA subfamily.</text>
</comment>
<comment type="function">
    <text evidence="13">The heterodimer acts as both an ATP-dependent DNA helicase and an ATP-dependent, dual-direction single-stranded exonuclease. Recognizes the chi site generating a DNA molecule suitable for the initiation of homologous recombination. The AddA nuclease domain is required for chi fragment generation; this subunit has the helicase and 3' -&gt; 5' nuclease activities.</text>
</comment>
<comment type="catalytic activity">
    <reaction evidence="12 13">
        <text>ATP + H2O = ADP + phosphate + H(+)</text>
        <dbReference type="Rhea" id="RHEA:13065"/>
        <dbReference type="ChEBI" id="CHEBI:15377"/>
        <dbReference type="ChEBI" id="CHEBI:15378"/>
        <dbReference type="ChEBI" id="CHEBI:30616"/>
        <dbReference type="ChEBI" id="CHEBI:43474"/>
        <dbReference type="ChEBI" id="CHEBI:456216"/>
        <dbReference type="EC" id="5.6.2.4"/>
    </reaction>
</comment>
<dbReference type="GO" id="GO:0005829">
    <property type="term" value="C:cytosol"/>
    <property type="evidence" value="ECO:0007669"/>
    <property type="project" value="TreeGrafter"/>
</dbReference>
<keyword evidence="2 13" id="KW-0547">Nucleotide-binding</keyword>
<name>A0AA96LHK2_9BACL</name>
<keyword evidence="7 13" id="KW-0067">ATP-binding</keyword>
<dbReference type="Gene3D" id="3.40.50.300">
    <property type="entry name" value="P-loop containing nucleotide triphosphate hydrolases"/>
    <property type="match status" value="3"/>
</dbReference>
<dbReference type="CDD" id="cd18807">
    <property type="entry name" value="SF1_C_UvrD"/>
    <property type="match status" value="1"/>
</dbReference>
<keyword evidence="3 13" id="KW-0227">DNA damage</keyword>
<evidence type="ECO:0000256" key="5">
    <source>
        <dbReference type="ARBA" id="ARBA00022806"/>
    </source>
</evidence>
<feature type="compositionally biased region" description="Acidic residues" evidence="15">
    <location>
        <begin position="555"/>
        <end position="571"/>
    </location>
</feature>
<dbReference type="RefSeq" id="WP_315607229.1">
    <property type="nucleotide sequence ID" value="NZ_CP130318.1"/>
</dbReference>
<evidence type="ECO:0000256" key="14">
    <source>
        <dbReference type="PROSITE-ProRule" id="PRU00560"/>
    </source>
</evidence>
<dbReference type="InterPro" id="IPR038726">
    <property type="entry name" value="PDDEXK_AddAB-type"/>
</dbReference>
<dbReference type="NCBIfam" id="TIGR02785">
    <property type="entry name" value="addA_Gpos"/>
    <property type="match status" value="1"/>
</dbReference>
<keyword evidence="9 13" id="KW-0234">DNA repair</keyword>
<dbReference type="GO" id="GO:0005524">
    <property type="term" value="F:ATP binding"/>
    <property type="evidence" value="ECO:0007669"/>
    <property type="project" value="UniProtKB-UniRule"/>
</dbReference>
<feature type="domain" description="UvrD-like helicase ATP-binding" evidence="16">
    <location>
        <begin position="11"/>
        <end position="490"/>
    </location>
</feature>
<dbReference type="Proteomes" id="UP001305702">
    <property type="component" value="Chromosome"/>
</dbReference>
<evidence type="ECO:0000259" key="16">
    <source>
        <dbReference type="PROSITE" id="PS51198"/>
    </source>
</evidence>
<dbReference type="Gene3D" id="3.90.320.10">
    <property type="match status" value="1"/>
</dbReference>
<evidence type="ECO:0000256" key="3">
    <source>
        <dbReference type="ARBA" id="ARBA00022763"/>
    </source>
</evidence>
<evidence type="ECO:0000256" key="13">
    <source>
        <dbReference type="HAMAP-Rule" id="MF_01451"/>
    </source>
</evidence>
<dbReference type="KEGG" id="paun:MJA45_10645"/>
<accession>A0AA96LHK2</accession>
<dbReference type="EC" id="3.1.-.-" evidence="13"/>
<evidence type="ECO:0000256" key="10">
    <source>
        <dbReference type="ARBA" id="ARBA00023235"/>
    </source>
</evidence>
<dbReference type="InterPro" id="IPR014152">
    <property type="entry name" value="AddA"/>
</dbReference>
<dbReference type="Gene3D" id="6.10.250.2380">
    <property type="match status" value="1"/>
</dbReference>
<dbReference type="PANTHER" id="PTHR11070:SF48">
    <property type="entry name" value="ATP-DEPENDENT HELICASE_NUCLEASE SUBUNIT A"/>
    <property type="match status" value="1"/>
</dbReference>
<dbReference type="PROSITE" id="PS51217">
    <property type="entry name" value="UVRD_HELICASE_CTER"/>
    <property type="match status" value="1"/>
</dbReference>
<evidence type="ECO:0000256" key="8">
    <source>
        <dbReference type="ARBA" id="ARBA00023125"/>
    </source>
</evidence>
<keyword evidence="4 13" id="KW-0378">Hydrolase</keyword>
<dbReference type="InterPro" id="IPR014016">
    <property type="entry name" value="UvrD-like_ATP-bd"/>
</dbReference>
<feature type="binding site" evidence="14">
    <location>
        <begin position="32"/>
        <end position="39"/>
    </location>
    <ligand>
        <name>ATP</name>
        <dbReference type="ChEBI" id="CHEBI:30616"/>
    </ligand>
</feature>
<keyword evidence="8 13" id="KW-0238">DNA-binding</keyword>
<dbReference type="HAMAP" id="MF_01451">
    <property type="entry name" value="AddA"/>
    <property type="match status" value="1"/>
</dbReference>
<comment type="catalytic activity">
    <reaction evidence="11 13">
        <text>Couples ATP hydrolysis with the unwinding of duplex DNA by translocating in the 3'-5' direction.</text>
        <dbReference type="EC" id="5.6.2.4"/>
    </reaction>
</comment>
<evidence type="ECO:0000256" key="12">
    <source>
        <dbReference type="ARBA" id="ARBA00048988"/>
    </source>
</evidence>
<dbReference type="EMBL" id="CP130318">
    <property type="protein sequence ID" value="WNQ13448.1"/>
    <property type="molecule type" value="Genomic_DNA"/>
</dbReference>
<dbReference type="InterPro" id="IPR000212">
    <property type="entry name" value="DNA_helicase_UvrD/REP"/>
</dbReference>
<evidence type="ECO:0000256" key="6">
    <source>
        <dbReference type="ARBA" id="ARBA00022839"/>
    </source>
</evidence>
<dbReference type="GO" id="GO:0043138">
    <property type="term" value="F:3'-5' DNA helicase activity"/>
    <property type="evidence" value="ECO:0007669"/>
    <property type="project" value="UniProtKB-UniRule"/>
</dbReference>
<keyword evidence="5 13" id="KW-0347">Helicase</keyword>
<dbReference type="EC" id="5.6.2.4" evidence="13"/>
<evidence type="ECO:0000256" key="7">
    <source>
        <dbReference type="ARBA" id="ARBA00022840"/>
    </source>
</evidence>
<dbReference type="InterPro" id="IPR014017">
    <property type="entry name" value="DNA_helicase_UvrD-like_C"/>
</dbReference>
<reference evidence="18 19" key="1">
    <citation type="submission" date="2022-02" db="EMBL/GenBank/DDBJ databases">
        <title>Paenibacillus sp. MBLB1776 Whole Genome Shotgun Sequencing.</title>
        <authorList>
            <person name="Hwang C.Y."/>
            <person name="Cho E.-S."/>
            <person name="Seo M.-J."/>
        </authorList>
    </citation>
    <scope>NUCLEOTIDE SEQUENCE [LARGE SCALE GENOMIC DNA]</scope>
    <source>
        <strain evidence="18 19">MBLB1776</strain>
    </source>
</reference>
<dbReference type="CDD" id="cd17932">
    <property type="entry name" value="DEXQc_UvrD"/>
    <property type="match status" value="1"/>
</dbReference>
<keyword evidence="10 13" id="KW-0413">Isomerase</keyword>
<evidence type="ECO:0000256" key="2">
    <source>
        <dbReference type="ARBA" id="ARBA00022741"/>
    </source>
</evidence>
<evidence type="ECO:0000256" key="15">
    <source>
        <dbReference type="SAM" id="MobiDB-lite"/>
    </source>
</evidence>
<dbReference type="Pfam" id="PF12705">
    <property type="entry name" value="PDDEXK_1"/>
    <property type="match status" value="1"/>
</dbReference>
<keyword evidence="1 13" id="KW-0540">Nuclease</keyword>
<feature type="region of interest" description="Disordered" evidence="15">
    <location>
        <begin position="546"/>
        <end position="575"/>
    </location>
</feature>
<dbReference type="GO" id="GO:0003690">
    <property type="term" value="F:double-stranded DNA binding"/>
    <property type="evidence" value="ECO:0007669"/>
    <property type="project" value="UniProtKB-UniRule"/>
</dbReference>
<protein>
    <recommendedName>
        <fullName evidence="13">ATP-dependent helicase/nuclease subunit A</fullName>
        <ecNumber evidence="13">3.1.-.-</ecNumber>
        <ecNumber evidence="13">5.6.2.4</ecNumber>
    </recommendedName>
    <alternativeName>
        <fullName evidence="13">ATP-dependent helicase/nuclease AddA</fullName>
    </alternativeName>
    <alternativeName>
        <fullName evidence="13">DNA 3'-5' helicase AddA</fullName>
    </alternativeName>
</protein>
<comment type="subunit">
    <text evidence="13">Heterodimer of AddA and AddB/RexB.</text>
</comment>
<dbReference type="GO" id="GO:0000724">
    <property type="term" value="P:double-strand break repair via homologous recombination"/>
    <property type="evidence" value="ECO:0007669"/>
    <property type="project" value="UniProtKB-UniRule"/>
</dbReference>
<evidence type="ECO:0000256" key="4">
    <source>
        <dbReference type="ARBA" id="ARBA00022801"/>
    </source>
</evidence>